<dbReference type="CDD" id="cd00502">
    <property type="entry name" value="DHQase_I"/>
    <property type="match status" value="1"/>
</dbReference>
<dbReference type="SUPFAM" id="SSF51569">
    <property type="entry name" value="Aldolase"/>
    <property type="match status" value="1"/>
</dbReference>
<dbReference type="InterPro" id="IPR013785">
    <property type="entry name" value="Aldolase_TIM"/>
</dbReference>
<dbReference type="UniPathway" id="UPA00053">
    <property type="reaction ID" value="UER00086"/>
</dbReference>
<dbReference type="FunFam" id="3.20.20.70:FF:000047">
    <property type="entry name" value="3-dehydroquinate dehydratase"/>
    <property type="match status" value="1"/>
</dbReference>
<dbReference type="AlphaFoldDB" id="A0A380PQJ1"/>
<evidence type="ECO:0000256" key="3">
    <source>
        <dbReference type="ARBA" id="ARBA00023270"/>
    </source>
</evidence>
<keyword evidence="3 4" id="KW-0704">Schiff base</keyword>
<feature type="active site" description="Proton donor/acceptor" evidence="4">
    <location>
        <position position="148"/>
    </location>
</feature>
<sequence length="257" mass="28580">MEGTRMKTVTVKNLVIGEGAPKIIVSLMGKDVATIKSEAEYYQDFDFDILEWRIDHFADVKDIESILEAAQQLRNIIHNKPILFTFRTAKEGGEKEISPNDYLALNKKMIDSGQVDMIDLELFTGDQEVSATIEYAHAKGVKVIMSNHDFHKTPPKDEIVKRLCKMQDLGADIPKIALMPQNKSDVMTLLAATLEMHEKYADRPIITMSMSTLGIISRLSGEVFGSAATFGALKKASAPGQIDIKELRSVLTVIHQS</sequence>
<evidence type="ECO:0000313" key="6">
    <source>
        <dbReference type="Proteomes" id="UP000254835"/>
    </source>
</evidence>
<evidence type="ECO:0000256" key="4">
    <source>
        <dbReference type="HAMAP-Rule" id="MF_00214"/>
    </source>
</evidence>
<proteinExistence type="inferred from homology"/>
<gene>
    <name evidence="4 5" type="primary">aroD</name>
    <name evidence="5" type="ORF">NCTC11470_00800</name>
</gene>
<accession>A0A380PQJ1</accession>
<protein>
    <recommendedName>
        <fullName evidence="4">3-dehydroquinate dehydratase</fullName>
        <shortName evidence="4">3-dehydroquinase</shortName>
        <ecNumber evidence="4">4.2.1.10</ecNumber>
    </recommendedName>
    <alternativeName>
        <fullName evidence="4">Type I DHQase</fullName>
    </alternativeName>
    <alternativeName>
        <fullName evidence="4">Type I dehydroquinase</fullName>
        <shortName evidence="4">DHQ1</shortName>
    </alternativeName>
</protein>
<dbReference type="EMBL" id="UHJA01000001">
    <property type="protein sequence ID" value="SUP75781.1"/>
    <property type="molecule type" value="Genomic_DNA"/>
</dbReference>
<feature type="binding site" evidence="4">
    <location>
        <position position="241"/>
    </location>
    <ligand>
        <name>3-dehydroquinate</name>
        <dbReference type="ChEBI" id="CHEBI:32364"/>
    </ligand>
</feature>
<dbReference type="PROSITE" id="PS01028">
    <property type="entry name" value="DEHYDROQUINASE_I"/>
    <property type="match status" value="1"/>
</dbReference>
<dbReference type="GO" id="GO:0009073">
    <property type="term" value="P:aromatic amino acid family biosynthetic process"/>
    <property type="evidence" value="ECO:0007669"/>
    <property type="project" value="UniProtKB-KW"/>
</dbReference>
<reference evidence="5 6" key="1">
    <citation type="submission" date="2018-06" db="EMBL/GenBank/DDBJ databases">
        <authorList>
            <consortium name="Pathogen Informatics"/>
            <person name="Doyle S."/>
        </authorList>
    </citation>
    <scope>NUCLEOTIDE SEQUENCE [LARGE SCALE GENOMIC DNA]</scope>
    <source>
        <strain evidence="5 6">NCTC11470</strain>
    </source>
</reference>
<feature type="binding site" evidence="4">
    <location>
        <position position="87"/>
    </location>
    <ligand>
        <name>3-dehydroquinate</name>
        <dbReference type="ChEBI" id="CHEBI:32364"/>
    </ligand>
</feature>
<comment type="function">
    <text evidence="4">Involved in the third step of the chorismate pathway, which leads to the biosynthesis of aromatic amino acids. Catalyzes the cis-dehydration of 3-dehydroquinate (DHQ) and introduces the first double bond of the aromatic ring to yield 3-dehydroshikimate.</text>
</comment>
<dbReference type="Gene3D" id="3.20.20.70">
    <property type="entry name" value="Aldolase class I"/>
    <property type="match status" value="1"/>
</dbReference>
<dbReference type="PANTHER" id="PTHR43699:SF1">
    <property type="entry name" value="3-DEHYDROQUINATE DEHYDRATASE"/>
    <property type="match status" value="1"/>
</dbReference>
<dbReference type="Pfam" id="PF01487">
    <property type="entry name" value="DHquinase_I"/>
    <property type="match status" value="1"/>
</dbReference>
<feature type="binding site" evidence="4">
    <location>
        <begin position="51"/>
        <end position="53"/>
    </location>
    <ligand>
        <name>3-dehydroquinate</name>
        <dbReference type="ChEBI" id="CHEBI:32364"/>
    </ligand>
</feature>
<organism evidence="5 6">
    <name type="scientific">Yersinia frederiksenii</name>
    <dbReference type="NCBI Taxonomy" id="29484"/>
    <lineage>
        <taxon>Bacteria</taxon>
        <taxon>Pseudomonadati</taxon>
        <taxon>Pseudomonadota</taxon>
        <taxon>Gammaproteobacteria</taxon>
        <taxon>Enterobacterales</taxon>
        <taxon>Yersiniaceae</taxon>
        <taxon>Yersinia</taxon>
    </lineage>
</organism>
<dbReference type="Proteomes" id="UP000254835">
    <property type="component" value="Unassembled WGS sequence"/>
</dbReference>
<comment type="catalytic activity">
    <reaction evidence="1 4">
        <text>3-dehydroquinate = 3-dehydroshikimate + H2O</text>
        <dbReference type="Rhea" id="RHEA:21096"/>
        <dbReference type="ChEBI" id="CHEBI:15377"/>
        <dbReference type="ChEBI" id="CHEBI:16630"/>
        <dbReference type="ChEBI" id="CHEBI:32364"/>
        <dbReference type="EC" id="4.2.1.10"/>
    </reaction>
</comment>
<evidence type="ECO:0000256" key="2">
    <source>
        <dbReference type="ARBA" id="ARBA00023239"/>
    </source>
</evidence>
<dbReference type="PANTHER" id="PTHR43699">
    <property type="entry name" value="3-DEHYDROQUINATE DEHYDRATASE"/>
    <property type="match status" value="1"/>
</dbReference>
<dbReference type="InterPro" id="IPR001381">
    <property type="entry name" value="DHquinase_I"/>
</dbReference>
<name>A0A380PQJ1_YERFR</name>
<comment type="subunit">
    <text evidence="4">Homodimer.</text>
</comment>
<dbReference type="GO" id="GO:0046279">
    <property type="term" value="P:3,4-dihydroxybenzoate biosynthetic process"/>
    <property type="evidence" value="ECO:0007669"/>
    <property type="project" value="TreeGrafter"/>
</dbReference>
<keyword evidence="2 4" id="KW-0456">Lyase</keyword>
<evidence type="ECO:0000256" key="1">
    <source>
        <dbReference type="ARBA" id="ARBA00001864"/>
    </source>
</evidence>
<feature type="binding site" evidence="4">
    <location>
        <position position="237"/>
    </location>
    <ligand>
        <name>3-dehydroquinate</name>
        <dbReference type="ChEBI" id="CHEBI:32364"/>
    </ligand>
</feature>
<feature type="binding site" evidence="4">
    <location>
        <position position="218"/>
    </location>
    <ligand>
        <name>3-dehydroquinate</name>
        <dbReference type="ChEBI" id="CHEBI:32364"/>
    </ligand>
</feature>
<dbReference type="GO" id="GO:0008652">
    <property type="term" value="P:amino acid biosynthetic process"/>
    <property type="evidence" value="ECO:0007669"/>
    <property type="project" value="UniProtKB-KW"/>
</dbReference>
<dbReference type="InterPro" id="IPR050146">
    <property type="entry name" value="Type-I_3-dehydroquinase"/>
</dbReference>
<keyword evidence="4" id="KW-0057">Aromatic amino acid biosynthesis</keyword>
<keyword evidence="4" id="KW-0028">Amino-acid biosynthesis</keyword>
<dbReference type="InterPro" id="IPR018508">
    <property type="entry name" value="3-dehydroquinate_DH_AS"/>
</dbReference>
<dbReference type="HAMAP" id="MF_00214">
    <property type="entry name" value="AroD"/>
    <property type="match status" value="1"/>
</dbReference>
<feature type="active site" description="Schiff-base intermediate with substrate" evidence="4">
    <location>
        <position position="175"/>
    </location>
</feature>
<dbReference type="EC" id="4.2.1.10" evidence="4"/>
<evidence type="ECO:0000313" key="5">
    <source>
        <dbReference type="EMBL" id="SUP75781.1"/>
    </source>
</evidence>
<dbReference type="NCBIfam" id="TIGR01093">
    <property type="entry name" value="aroD"/>
    <property type="match status" value="1"/>
</dbReference>
<comment type="similarity">
    <text evidence="4">Belongs to the type-I 3-dehydroquinase family.</text>
</comment>
<feature type="binding site" evidence="4">
    <location>
        <position position="26"/>
    </location>
    <ligand>
        <name>3-dehydroquinate</name>
        <dbReference type="ChEBI" id="CHEBI:32364"/>
    </ligand>
</feature>
<dbReference type="GO" id="GO:0003855">
    <property type="term" value="F:3-dehydroquinate dehydratase activity"/>
    <property type="evidence" value="ECO:0007669"/>
    <property type="project" value="UniProtKB-UniRule"/>
</dbReference>
<comment type="pathway">
    <text evidence="4">Metabolic intermediate biosynthesis; chorismate biosynthesis; chorismate from D-erythrose 4-phosphate and phosphoenolpyruvate: step 3/7.</text>
</comment>
<dbReference type="GO" id="GO:0009423">
    <property type="term" value="P:chorismate biosynthetic process"/>
    <property type="evidence" value="ECO:0007669"/>
    <property type="project" value="UniProtKB-UniRule"/>
</dbReference>